<dbReference type="CDD" id="cd02138">
    <property type="entry name" value="TdsD-like"/>
    <property type="match status" value="1"/>
</dbReference>
<organism evidence="5 6">
    <name type="scientific">Anoxynatronum sibiricum</name>
    <dbReference type="NCBI Taxonomy" id="210623"/>
    <lineage>
        <taxon>Bacteria</taxon>
        <taxon>Bacillati</taxon>
        <taxon>Bacillota</taxon>
        <taxon>Clostridia</taxon>
        <taxon>Eubacteriales</taxon>
        <taxon>Clostridiaceae</taxon>
        <taxon>Anoxynatronum</taxon>
    </lineage>
</organism>
<feature type="region of interest" description="Disordered" evidence="3">
    <location>
        <begin position="169"/>
        <end position="188"/>
    </location>
</feature>
<evidence type="ECO:0000259" key="4">
    <source>
        <dbReference type="Pfam" id="PF00881"/>
    </source>
</evidence>
<dbReference type="PANTHER" id="PTHR43673">
    <property type="entry name" value="NAD(P)H NITROREDUCTASE YDGI-RELATED"/>
    <property type="match status" value="1"/>
</dbReference>
<feature type="domain" description="Nitroreductase" evidence="4">
    <location>
        <begin position="14"/>
        <end position="77"/>
    </location>
</feature>
<evidence type="ECO:0000256" key="1">
    <source>
        <dbReference type="ARBA" id="ARBA00007118"/>
    </source>
</evidence>
<dbReference type="InterPro" id="IPR000415">
    <property type="entry name" value="Nitroreductase-like"/>
</dbReference>
<comment type="similarity">
    <text evidence="1">Belongs to the nitroreductase family.</text>
</comment>
<sequence>MTTRTFDHEILDEVKKRWSPRAFDPNRPVSEADLMGVMESARYAPSCFNEQPWHFLVTIKGEADYEKMLEVLAETNREWASKAPVLMLILSRKLFSRNDKENRWHLFDAGTSWGYLSLEAQRRGLHTHAMGGFSVSRAREIFEIGEDTSVIAAVAMGYYGRKEDLNPELQKKENPATRKPINEILMGR</sequence>
<dbReference type="RefSeq" id="WP_343184286.1">
    <property type="nucleotide sequence ID" value="NZ_JBCITM010000001.1"/>
</dbReference>
<name>A0ABU9VRY7_9CLOT</name>
<keyword evidence="6" id="KW-1185">Reference proteome</keyword>
<dbReference type="EMBL" id="JBCITM010000001">
    <property type="protein sequence ID" value="MEN1758899.1"/>
    <property type="molecule type" value="Genomic_DNA"/>
</dbReference>
<dbReference type="SUPFAM" id="SSF55469">
    <property type="entry name" value="FMN-dependent nitroreductase-like"/>
    <property type="match status" value="1"/>
</dbReference>
<evidence type="ECO:0000313" key="6">
    <source>
        <dbReference type="Proteomes" id="UP001407405"/>
    </source>
</evidence>
<evidence type="ECO:0000256" key="2">
    <source>
        <dbReference type="ARBA" id="ARBA00023002"/>
    </source>
</evidence>
<comment type="caution">
    <text evidence="5">The sequence shown here is derived from an EMBL/GenBank/DDBJ whole genome shotgun (WGS) entry which is preliminary data.</text>
</comment>
<protein>
    <submittedName>
        <fullName evidence="5">Nitroreductase family protein</fullName>
    </submittedName>
</protein>
<dbReference type="Proteomes" id="UP001407405">
    <property type="component" value="Unassembled WGS sequence"/>
</dbReference>
<dbReference type="Gene3D" id="3.40.109.10">
    <property type="entry name" value="NADH Oxidase"/>
    <property type="match status" value="1"/>
</dbReference>
<dbReference type="InterPro" id="IPR029479">
    <property type="entry name" value="Nitroreductase"/>
</dbReference>
<accession>A0ABU9VRY7</accession>
<gene>
    <name evidence="5" type="ORF">AAIG11_00305</name>
</gene>
<dbReference type="Pfam" id="PF00881">
    <property type="entry name" value="Nitroreductase"/>
    <property type="match status" value="1"/>
</dbReference>
<dbReference type="PANTHER" id="PTHR43673:SF10">
    <property type="entry name" value="NADH DEHYDROGENASE_NAD(P)H NITROREDUCTASE XCC3605-RELATED"/>
    <property type="match status" value="1"/>
</dbReference>
<proteinExistence type="inferred from homology"/>
<keyword evidence="2" id="KW-0560">Oxidoreductase</keyword>
<evidence type="ECO:0000256" key="3">
    <source>
        <dbReference type="SAM" id="MobiDB-lite"/>
    </source>
</evidence>
<reference evidence="5 6" key="1">
    <citation type="submission" date="2024-04" db="EMBL/GenBank/DDBJ databases">
        <title>Genome sequencing and metabolic network reconstruction of aminoacids and betaine degradation by Anoxynatronum sibiricum.</title>
        <authorList>
            <person name="Detkova E.N."/>
            <person name="Boltjanskaja Y.V."/>
            <person name="Mardanov A.V."/>
            <person name="Kevbrin V."/>
        </authorList>
    </citation>
    <scope>NUCLEOTIDE SEQUENCE [LARGE SCALE GENOMIC DNA]</scope>
    <source>
        <strain evidence="5 6">Z-7981</strain>
    </source>
</reference>
<evidence type="ECO:0000313" key="5">
    <source>
        <dbReference type="EMBL" id="MEN1758899.1"/>
    </source>
</evidence>